<name>L5KAL1_PTEAL</name>
<dbReference type="PANTHER" id="PTHR22957:SF255">
    <property type="entry name" value="TBC1 DOMAIN FAMILY MEMBER 22A"/>
    <property type="match status" value="1"/>
</dbReference>
<dbReference type="GO" id="GO:0005096">
    <property type="term" value="F:GTPase activator activity"/>
    <property type="evidence" value="ECO:0007669"/>
    <property type="project" value="UniProtKB-KW"/>
</dbReference>
<dbReference type="Proteomes" id="UP000010552">
    <property type="component" value="Unassembled WGS sequence"/>
</dbReference>
<dbReference type="Gene3D" id="1.10.472.80">
    <property type="entry name" value="Ypt/Rab-GAP domain of gyp1p, domain 3"/>
    <property type="match status" value="1"/>
</dbReference>
<dbReference type="PROSITE" id="PS50086">
    <property type="entry name" value="TBC_RABGAP"/>
    <property type="match status" value="1"/>
</dbReference>
<protein>
    <submittedName>
        <fullName evidence="3">TBC1 domain family member 22A</fullName>
    </submittedName>
</protein>
<dbReference type="InterPro" id="IPR035969">
    <property type="entry name" value="Rab-GAP_TBC_sf"/>
</dbReference>
<dbReference type="SUPFAM" id="SSF47923">
    <property type="entry name" value="Ypt/Rab-GAP domain of gyp1p"/>
    <property type="match status" value="1"/>
</dbReference>
<feature type="domain" description="Rab-GAP TBC" evidence="2">
    <location>
        <begin position="1"/>
        <end position="141"/>
    </location>
</feature>
<dbReference type="InterPro" id="IPR000195">
    <property type="entry name" value="Rab-GAP-TBC_dom"/>
</dbReference>
<evidence type="ECO:0000259" key="2">
    <source>
        <dbReference type="PROSITE" id="PS50086"/>
    </source>
</evidence>
<dbReference type="EMBL" id="KB030957">
    <property type="protein sequence ID" value="ELK07533.1"/>
    <property type="molecule type" value="Genomic_DNA"/>
</dbReference>
<evidence type="ECO:0000256" key="1">
    <source>
        <dbReference type="ARBA" id="ARBA00022468"/>
    </source>
</evidence>
<proteinExistence type="predicted"/>
<dbReference type="PANTHER" id="PTHR22957">
    <property type="entry name" value="TBC1 DOMAIN FAMILY MEMBER GTPASE-ACTIVATING PROTEIN"/>
    <property type="match status" value="1"/>
</dbReference>
<keyword evidence="4" id="KW-1185">Reference proteome</keyword>
<dbReference type="AlphaFoldDB" id="L5KAL1"/>
<dbReference type="STRING" id="9402.L5KAL1"/>
<dbReference type="InParanoid" id="L5KAL1"/>
<gene>
    <name evidence="3" type="ORF">PAL_GLEAN10004171</name>
</gene>
<dbReference type="Pfam" id="PF00566">
    <property type="entry name" value="RabGAP-TBC"/>
    <property type="match status" value="1"/>
</dbReference>
<evidence type="ECO:0000313" key="4">
    <source>
        <dbReference type="Proteomes" id="UP000010552"/>
    </source>
</evidence>
<reference evidence="4" key="1">
    <citation type="journal article" date="2013" name="Science">
        <title>Comparative analysis of bat genomes provides insight into the evolution of flight and immunity.</title>
        <authorList>
            <person name="Zhang G."/>
            <person name="Cowled C."/>
            <person name="Shi Z."/>
            <person name="Huang Z."/>
            <person name="Bishop-Lilly K.A."/>
            <person name="Fang X."/>
            <person name="Wynne J.W."/>
            <person name="Xiong Z."/>
            <person name="Baker M.L."/>
            <person name="Zhao W."/>
            <person name="Tachedjian M."/>
            <person name="Zhu Y."/>
            <person name="Zhou P."/>
            <person name="Jiang X."/>
            <person name="Ng J."/>
            <person name="Yang L."/>
            <person name="Wu L."/>
            <person name="Xiao J."/>
            <person name="Feng Y."/>
            <person name="Chen Y."/>
            <person name="Sun X."/>
            <person name="Zhang Y."/>
            <person name="Marsh G.A."/>
            <person name="Crameri G."/>
            <person name="Broder C.C."/>
            <person name="Frey K.G."/>
            <person name="Wang L.F."/>
            <person name="Wang J."/>
        </authorList>
    </citation>
    <scope>NUCLEOTIDE SEQUENCE [LARGE SCALE GENOMIC DNA]</scope>
</reference>
<accession>L5KAL1</accession>
<sequence>MPLPVFLSEFTDSSHKVSRPPGSDPVTGPRIVSTVGHAHQWAWSPFCVAVLSARCLCAGQAAASRTHVRADNYTFAQPGIQMKVRMLEELVSRIDEHVHRHLEQHEVRYLQFAFRWMNNLLTRELPPRCAVRLWDTYQVEITALAVLRCAFVQLGGSSKPPVGLPSNAEGHLPASPLCCSLVCASVCPASRFAWCFEHLFGCLDETWLVLRARRRKTDENCPLP</sequence>
<evidence type="ECO:0000313" key="3">
    <source>
        <dbReference type="EMBL" id="ELK07533.1"/>
    </source>
</evidence>
<keyword evidence="1" id="KW-0343">GTPase activation</keyword>
<organism evidence="3 4">
    <name type="scientific">Pteropus alecto</name>
    <name type="common">Black flying fox</name>
    <dbReference type="NCBI Taxonomy" id="9402"/>
    <lineage>
        <taxon>Eukaryota</taxon>
        <taxon>Metazoa</taxon>
        <taxon>Chordata</taxon>
        <taxon>Craniata</taxon>
        <taxon>Vertebrata</taxon>
        <taxon>Euteleostomi</taxon>
        <taxon>Mammalia</taxon>
        <taxon>Eutheria</taxon>
        <taxon>Laurasiatheria</taxon>
        <taxon>Chiroptera</taxon>
        <taxon>Yinpterochiroptera</taxon>
        <taxon>Pteropodoidea</taxon>
        <taxon>Pteropodidae</taxon>
        <taxon>Pteropodinae</taxon>
        <taxon>Pteropus</taxon>
    </lineage>
</organism>